<dbReference type="AlphaFoldDB" id="A0A0V0HTB9"/>
<proteinExistence type="predicted"/>
<accession>A0A0V0HTB9</accession>
<keyword evidence="1" id="KW-0812">Transmembrane</keyword>
<dbReference type="EMBL" id="GEDG01015531">
    <property type="protein sequence ID" value="JAP23383.1"/>
    <property type="molecule type" value="Transcribed_RNA"/>
</dbReference>
<protein>
    <submittedName>
        <fullName evidence="2">Putative ovule protein</fullName>
    </submittedName>
</protein>
<keyword evidence="1" id="KW-1133">Transmembrane helix</keyword>
<feature type="non-terminal residue" evidence="2">
    <location>
        <position position="1"/>
    </location>
</feature>
<reference evidence="2" key="1">
    <citation type="submission" date="2015-12" db="EMBL/GenBank/DDBJ databases">
        <title>Gene expression during late stages of embryo sac development: a critical building block for successful pollen-pistil interactions.</title>
        <authorList>
            <person name="Liu Y."/>
            <person name="Joly V."/>
            <person name="Sabar M."/>
            <person name="Matton D.P."/>
        </authorList>
    </citation>
    <scope>NUCLEOTIDE SEQUENCE</scope>
</reference>
<feature type="transmembrane region" description="Helical" evidence="1">
    <location>
        <begin position="6"/>
        <end position="26"/>
    </location>
</feature>
<sequence length="66" mass="7492">LVLRLIFASWSNLCLSLCIFGMFSYLSQLNLGFSFGSLRSPYFLGPKALGEDMGKFFSLFVWLVQN</sequence>
<organism evidence="2">
    <name type="scientific">Solanum chacoense</name>
    <name type="common">Chaco potato</name>
    <dbReference type="NCBI Taxonomy" id="4108"/>
    <lineage>
        <taxon>Eukaryota</taxon>
        <taxon>Viridiplantae</taxon>
        <taxon>Streptophyta</taxon>
        <taxon>Embryophyta</taxon>
        <taxon>Tracheophyta</taxon>
        <taxon>Spermatophyta</taxon>
        <taxon>Magnoliopsida</taxon>
        <taxon>eudicotyledons</taxon>
        <taxon>Gunneridae</taxon>
        <taxon>Pentapetalae</taxon>
        <taxon>asterids</taxon>
        <taxon>lamiids</taxon>
        <taxon>Solanales</taxon>
        <taxon>Solanaceae</taxon>
        <taxon>Solanoideae</taxon>
        <taxon>Solaneae</taxon>
        <taxon>Solanum</taxon>
    </lineage>
</organism>
<evidence type="ECO:0000313" key="2">
    <source>
        <dbReference type="EMBL" id="JAP23383.1"/>
    </source>
</evidence>
<name>A0A0V0HTB9_SOLCH</name>
<keyword evidence="1" id="KW-0472">Membrane</keyword>
<evidence type="ECO:0000256" key="1">
    <source>
        <dbReference type="SAM" id="Phobius"/>
    </source>
</evidence>